<dbReference type="Gene3D" id="3.40.50.720">
    <property type="entry name" value="NAD(P)-binding Rossmann-like Domain"/>
    <property type="match status" value="1"/>
</dbReference>
<evidence type="ECO:0000256" key="10">
    <source>
        <dbReference type="ARBA" id="ARBA00047793"/>
    </source>
</evidence>
<keyword evidence="8" id="KW-0520">NAD</keyword>
<name>A0ABQ7SBN8_9ACAR</name>
<dbReference type="CDD" id="cd08300">
    <property type="entry name" value="alcohol_DH_class_III"/>
    <property type="match status" value="1"/>
</dbReference>
<keyword evidence="5 14" id="KW-0479">Metal-binding</keyword>
<evidence type="ECO:0000259" key="16">
    <source>
        <dbReference type="Pfam" id="PF00107"/>
    </source>
</evidence>
<dbReference type="SUPFAM" id="SSF51735">
    <property type="entry name" value="NAD(P)-binding Rossmann-fold domains"/>
    <property type="match status" value="1"/>
</dbReference>
<evidence type="ECO:0000256" key="8">
    <source>
        <dbReference type="ARBA" id="ARBA00023027"/>
    </source>
</evidence>
<evidence type="ECO:0000256" key="1">
    <source>
        <dbReference type="ARBA" id="ARBA00001947"/>
    </source>
</evidence>
<dbReference type="EMBL" id="JAIFTH010000068">
    <property type="protein sequence ID" value="KAG9510836.1"/>
    <property type="molecule type" value="Genomic_DNA"/>
</dbReference>
<evidence type="ECO:0000313" key="19">
    <source>
        <dbReference type="Proteomes" id="UP000825002"/>
    </source>
</evidence>
<feature type="domain" description="Alcohol dehydrogenase-like N-terminal" evidence="17">
    <location>
        <begin position="64"/>
        <end position="190"/>
    </location>
</feature>
<evidence type="ECO:0000256" key="4">
    <source>
        <dbReference type="ARBA" id="ARBA00013190"/>
    </source>
</evidence>
<feature type="region of interest" description="Disordered" evidence="15">
    <location>
        <begin position="1"/>
        <end position="35"/>
    </location>
</feature>
<gene>
    <name evidence="18" type="ORF">GZH46_00601</name>
</gene>
<evidence type="ECO:0000256" key="3">
    <source>
        <dbReference type="ARBA" id="ARBA00012309"/>
    </source>
</evidence>
<evidence type="ECO:0000256" key="7">
    <source>
        <dbReference type="ARBA" id="ARBA00023002"/>
    </source>
</evidence>
<evidence type="ECO:0000256" key="2">
    <source>
        <dbReference type="ARBA" id="ARBA00010902"/>
    </source>
</evidence>
<comment type="similarity">
    <text evidence="2">Belongs to the zinc-containing alcohol dehydrogenase family. Class-III subfamily.</text>
</comment>
<dbReference type="EC" id="1.1.1.284" evidence="3"/>
<feature type="domain" description="Alcohol dehydrogenase-like C-terminal" evidence="16">
    <location>
        <begin position="233"/>
        <end position="363"/>
    </location>
</feature>
<feature type="compositionally biased region" description="Basic and acidic residues" evidence="15">
    <location>
        <begin position="21"/>
        <end position="33"/>
    </location>
</feature>
<dbReference type="SUPFAM" id="SSF50129">
    <property type="entry name" value="GroES-like"/>
    <property type="match status" value="1"/>
</dbReference>
<dbReference type="InterPro" id="IPR036291">
    <property type="entry name" value="NAD(P)-bd_dom_sf"/>
</dbReference>
<evidence type="ECO:0000256" key="14">
    <source>
        <dbReference type="RuleBase" id="RU361277"/>
    </source>
</evidence>
<dbReference type="Proteomes" id="UP000825002">
    <property type="component" value="Unassembled WGS sequence"/>
</dbReference>
<dbReference type="PANTHER" id="PTHR43880:SF12">
    <property type="entry name" value="ALCOHOL DEHYDROGENASE CLASS-3"/>
    <property type="match status" value="1"/>
</dbReference>
<dbReference type="Pfam" id="PF00107">
    <property type="entry name" value="ADH_zinc_N"/>
    <property type="match status" value="1"/>
</dbReference>
<evidence type="ECO:0000259" key="17">
    <source>
        <dbReference type="Pfam" id="PF08240"/>
    </source>
</evidence>
<comment type="catalytic activity">
    <reaction evidence="13">
        <text>a primary alcohol + NAD(+) = an aldehyde + NADH + H(+)</text>
        <dbReference type="Rhea" id="RHEA:10736"/>
        <dbReference type="ChEBI" id="CHEBI:15378"/>
        <dbReference type="ChEBI" id="CHEBI:15734"/>
        <dbReference type="ChEBI" id="CHEBI:17478"/>
        <dbReference type="ChEBI" id="CHEBI:57540"/>
        <dbReference type="ChEBI" id="CHEBI:57945"/>
        <dbReference type="EC" id="1.1.1.1"/>
    </reaction>
</comment>
<proteinExistence type="inferred from homology"/>
<evidence type="ECO:0000256" key="6">
    <source>
        <dbReference type="ARBA" id="ARBA00022833"/>
    </source>
</evidence>
<organism evidence="18 19">
    <name type="scientific">Fragariocoptes setiger</name>
    <dbReference type="NCBI Taxonomy" id="1670756"/>
    <lineage>
        <taxon>Eukaryota</taxon>
        <taxon>Metazoa</taxon>
        <taxon>Ecdysozoa</taxon>
        <taxon>Arthropoda</taxon>
        <taxon>Chelicerata</taxon>
        <taxon>Arachnida</taxon>
        <taxon>Acari</taxon>
        <taxon>Acariformes</taxon>
        <taxon>Trombidiformes</taxon>
        <taxon>Prostigmata</taxon>
        <taxon>Eupodina</taxon>
        <taxon>Eriophyoidea</taxon>
        <taxon>Phytoptidae</taxon>
        <taxon>Fragariocoptes</taxon>
    </lineage>
</organism>
<keyword evidence="6 14" id="KW-0862">Zinc</keyword>
<evidence type="ECO:0000256" key="9">
    <source>
        <dbReference type="ARBA" id="ARBA00032767"/>
    </source>
</evidence>
<accession>A0ABQ7SBN8</accession>
<sequence>MAIEKSPSLKKPAEQTSTDTDPNKKKKPEEEPPKPITCKAAVAWEPNKPLSIETIAVAVPIGREVRIKILYSSVCHTDVYTWSGLDPEGRFPCILGHEGAGIVESVGSEVRMLAPGDHVIPCYIPQCRSCPYCLHPRTNLCTAIRKTQGLGVMPDGTTRFSKDGKPIYHFMGTSTFSEYTVVPDIAVVKVDHTTRLDRACLMACGLSTGFGAVMNIADLQPRETVAIFGLGTVGLAVAVAAQVRGAGRIIGVDINEKRLEMAPQFGITDCVNPNELDRPIQEALVEMTQGGLDFTFECVGNVDTMRQALESARRGWGTSIVIGVAPSGKEVSTRPFNLITGRTWKGCAFGGWKPLDQLSRLVAEVSRGGLKVDQFITHRRENLESINEVIELMETGECLRCVIEYIGRPSES</sequence>
<evidence type="ECO:0000256" key="12">
    <source>
        <dbReference type="ARBA" id="ARBA00049164"/>
    </source>
</evidence>
<keyword evidence="7" id="KW-0560">Oxidoreductase</keyword>
<feature type="non-terminal residue" evidence="18">
    <location>
        <position position="412"/>
    </location>
</feature>
<comment type="catalytic activity">
    <reaction evidence="10">
        <text>S-(hydroxymethyl)glutathione + NADP(+) = S-formylglutathione + NADPH + H(+)</text>
        <dbReference type="Rhea" id="RHEA:19981"/>
        <dbReference type="ChEBI" id="CHEBI:15378"/>
        <dbReference type="ChEBI" id="CHEBI:57688"/>
        <dbReference type="ChEBI" id="CHEBI:57783"/>
        <dbReference type="ChEBI" id="CHEBI:58349"/>
        <dbReference type="ChEBI" id="CHEBI:58758"/>
        <dbReference type="EC" id="1.1.1.284"/>
    </reaction>
</comment>
<dbReference type="InterPro" id="IPR013154">
    <property type="entry name" value="ADH-like_N"/>
</dbReference>
<comment type="catalytic activity">
    <reaction evidence="12">
        <text>a secondary alcohol + NAD(+) = a ketone + NADH + H(+)</text>
        <dbReference type="Rhea" id="RHEA:10740"/>
        <dbReference type="ChEBI" id="CHEBI:15378"/>
        <dbReference type="ChEBI" id="CHEBI:17087"/>
        <dbReference type="ChEBI" id="CHEBI:35681"/>
        <dbReference type="ChEBI" id="CHEBI:57540"/>
        <dbReference type="ChEBI" id="CHEBI:57945"/>
        <dbReference type="EC" id="1.1.1.1"/>
    </reaction>
</comment>
<dbReference type="InterPro" id="IPR011032">
    <property type="entry name" value="GroES-like_sf"/>
</dbReference>
<dbReference type="Pfam" id="PF08240">
    <property type="entry name" value="ADH_N"/>
    <property type="match status" value="1"/>
</dbReference>
<comment type="caution">
    <text evidence="18">The sequence shown here is derived from an EMBL/GenBank/DDBJ whole genome shotgun (WGS) entry which is preliminary data.</text>
</comment>
<protein>
    <recommendedName>
        <fullName evidence="9">S-(hydroxymethyl)glutathione dehydrogenase</fullName>
        <ecNumber evidence="4">1.1.1.1</ecNumber>
        <ecNumber evidence="3">1.1.1.284</ecNumber>
    </recommendedName>
</protein>
<dbReference type="InterPro" id="IPR014183">
    <property type="entry name" value="ADH_3"/>
</dbReference>
<dbReference type="Gene3D" id="3.90.180.10">
    <property type="entry name" value="Medium-chain alcohol dehydrogenases, catalytic domain"/>
    <property type="match status" value="1"/>
</dbReference>
<dbReference type="InterPro" id="IPR002328">
    <property type="entry name" value="ADH_Zn_CS"/>
</dbReference>
<evidence type="ECO:0000256" key="11">
    <source>
        <dbReference type="ARBA" id="ARBA00048110"/>
    </source>
</evidence>
<keyword evidence="19" id="KW-1185">Reference proteome</keyword>
<comment type="cofactor">
    <cofactor evidence="1 14">
        <name>Zn(2+)</name>
        <dbReference type="ChEBI" id="CHEBI:29105"/>
    </cofactor>
</comment>
<dbReference type="PROSITE" id="PS00059">
    <property type="entry name" value="ADH_ZINC"/>
    <property type="match status" value="1"/>
</dbReference>
<evidence type="ECO:0000313" key="18">
    <source>
        <dbReference type="EMBL" id="KAG9510836.1"/>
    </source>
</evidence>
<dbReference type="PANTHER" id="PTHR43880">
    <property type="entry name" value="ALCOHOL DEHYDROGENASE"/>
    <property type="match status" value="1"/>
</dbReference>
<reference evidence="18 19" key="1">
    <citation type="submission" date="2020-10" db="EMBL/GenBank/DDBJ databases">
        <authorList>
            <person name="Klimov P.B."/>
            <person name="Dyachkov S.M."/>
            <person name="Chetverikov P.E."/>
        </authorList>
    </citation>
    <scope>NUCLEOTIDE SEQUENCE [LARGE SCALE GENOMIC DNA]</scope>
    <source>
        <strain evidence="18">BMOC 18-1129-001#AD2665</strain>
        <tissue evidence="18">Entire mites</tissue>
    </source>
</reference>
<dbReference type="InterPro" id="IPR013149">
    <property type="entry name" value="ADH-like_C"/>
</dbReference>
<comment type="catalytic activity">
    <reaction evidence="11">
        <text>S-(hydroxymethyl)glutathione + NAD(+) = S-formylglutathione + NADH + H(+)</text>
        <dbReference type="Rhea" id="RHEA:19985"/>
        <dbReference type="ChEBI" id="CHEBI:15378"/>
        <dbReference type="ChEBI" id="CHEBI:57540"/>
        <dbReference type="ChEBI" id="CHEBI:57688"/>
        <dbReference type="ChEBI" id="CHEBI:57945"/>
        <dbReference type="ChEBI" id="CHEBI:58758"/>
        <dbReference type="EC" id="1.1.1.284"/>
    </reaction>
</comment>
<dbReference type="EC" id="1.1.1.1" evidence="4"/>
<evidence type="ECO:0000256" key="5">
    <source>
        <dbReference type="ARBA" id="ARBA00022723"/>
    </source>
</evidence>
<evidence type="ECO:0000256" key="13">
    <source>
        <dbReference type="ARBA" id="ARBA00049243"/>
    </source>
</evidence>
<evidence type="ECO:0000256" key="15">
    <source>
        <dbReference type="SAM" id="MobiDB-lite"/>
    </source>
</evidence>